<dbReference type="EMBL" id="MDYQ01000220">
    <property type="protein sequence ID" value="PRP78496.1"/>
    <property type="molecule type" value="Genomic_DNA"/>
</dbReference>
<evidence type="ECO:0000256" key="5">
    <source>
        <dbReference type="ARBA" id="ARBA00023242"/>
    </source>
</evidence>
<keyword evidence="2" id="KW-0507">mRNA processing</keyword>
<feature type="domain" description="Pre-mRNA 3'-end-processing endonuclease polyadenylation factor C-term" evidence="7">
    <location>
        <begin position="439"/>
        <end position="640"/>
    </location>
</feature>
<feature type="domain" description="Beta-Casp" evidence="6">
    <location>
        <begin position="220"/>
        <end position="342"/>
    </location>
</feature>
<dbReference type="Pfam" id="PF11718">
    <property type="entry name" value="CPSF73-100_C"/>
    <property type="match status" value="1"/>
</dbReference>
<dbReference type="FunCoup" id="A0A2P6N3H4">
    <property type="interactions" value="739"/>
</dbReference>
<dbReference type="STRING" id="1890364.A0A2P6N3H4"/>
<dbReference type="GO" id="GO:0004534">
    <property type="term" value="F:5'-3' RNA exonuclease activity"/>
    <property type="evidence" value="ECO:0007669"/>
    <property type="project" value="TreeGrafter"/>
</dbReference>
<dbReference type="InterPro" id="IPR001279">
    <property type="entry name" value="Metallo-B-lactamas"/>
</dbReference>
<evidence type="ECO:0000256" key="4">
    <source>
        <dbReference type="ARBA" id="ARBA00022801"/>
    </source>
</evidence>
<dbReference type="InterPro" id="IPR021718">
    <property type="entry name" value="CPSF73-100_C"/>
</dbReference>
<dbReference type="InParanoid" id="A0A2P6N3H4"/>
<organism evidence="8 9">
    <name type="scientific">Planoprotostelium fungivorum</name>
    <dbReference type="NCBI Taxonomy" id="1890364"/>
    <lineage>
        <taxon>Eukaryota</taxon>
        <taxon>Amoebozoa</taxon>
        <taxon>Evosea</taxon>
        <taxon>Variosea</taxon>
        <taxon>Cavosteliida</taxon>
        <taxon>Cavosteliaceae</taxon>
        <taxon>Planoprotostelium</taxon>
    </lineage>
</organism>
<dbReference type="Pfam" id="PF16661">
    <property type="entry name" value="Lactamase_B_6"/>
    <property type="match status" value="1"/>
</dbReference>
<keyword evidence="4" id="KW-0378">Hydrolase</keyword>
<dbReference type="GO" id="GO:0005847">
    <property type="term" value="C:mRNA cleavage and polyadenylation specificity factor complex"/>
    <property type="evidence" value="ECO:0007669"/>
    <property type="project" value="TreeGrafter"/>
</dbReference>
<dbReference type="SMART" id="SM01027">
    <property type="entry name" value="Beta-Casp"/>
    <property type="match status" value="1"/>
</dbReference>
<evidence type="ECO:0000313" key="8">
    <source>
        <dbReference type="EMBL" id="PRP78496.1"/>
    </source>
</evidence>
<evidence type="ECO:0000256" key="3">
    <source>
        <dbReference type="ARBA" id="ARBA00022722"/>
    </source>
</evidence>
<dbReference type="InterPro" id="IPR050698">
    <property type="entry name" value="MBL"/>
</dbReference>
<name>A0A2P6N3H4_9EUKA</name>
<dbReference type="Gene3D" id="3.60.15.10">
    <property type="entry name" value="Ribonuclease Z/Hydroxyacylglutathione hydrolase-like"/>
    <property type="match status" value="1"/>
</dbReference>
<protein>
    <submittedName>
        <fullName evidence="8">Putative cleavage and polyadenylation specificity factor</fullName>
    </submittedName>
</protein>
<sequence>MASVGEKRKANILALNNDDELEIMPLGSGNEVGSESASVLTTFNGFAPFHMDRCASLPYLLAQTTFKGRVFMTHPAKALYKMILIEQIKAGNHSLLYEENEVEASMQKIEGITYHTEMEVSGIKFWCYNAGHVLGAAMFIIEIAGTRVLYTGDFTRIDDRHLMGAETPLVSPDVLIMESIGGVQILEPRLERERRLTTFVHDILKRGGKCLLPASPLGRAQELLLILARADEYWELHPELWEVPIYYISNLAKRCMTVYQTYTNMMNDKMRKQISVSNPFMLKHVTNVRATPRETGRCVVISSPGNMQAGLSRDLFDAWCTDKKNGLILTDYCAENTFARMVQDEPTHVTISSGTVALNMSVVTVPFSAHSDFLQTSEFIETLHTPNVAEIKKLETSLVQKYEKLRVFTPSNCQAIQLQFKAEKTAKVIGRLATDTPTEGRKVSGIAVVKDFSMHIIDPADINSLTQMNASKIVHKLHFPYSSSIETLLPHLSDLFETVRSLLEIIDNGVKVEMMEEERKGLRVCNTVDVLRASGENILVEWSSDPVNDMIADTVICIILQSQLNPRGISVSKITQSMMLDLLTKQFGEGVREQEEEIHIRVESHECKVYTKEDRVEGDEELRMKVEAYIKKIQQIVEPIPSSALSQS</sequence>
<keyword evidence="3" id="KW-0540">Nuclease</keyword>
<evidence type="ECO:0000256" key="1">
    <source>
        <dbReference type="ARBA" id="ARBA00004123"/>
    </source>
</evidence>
<dbReference type="InterPro" id="IPR036866">
    <property type="entry name" value="RibonucZ/Hydroxyglut_hydro"/>
</dbReference>
<dbReference type="GO" id="GO:0004521">
    <property type="term" value="F:RNA endonuclease activity"/>
    <property type="evidence" value="ECO:0007669"/>
    <property type="project" value="TreeGrafter"/>
</dbReference>
<dbReference type="Pfam" id="PF10996">
    <property type="entry name" value="Beta-Casp"/>
    <property type="match status" value="1"/>
</dbReference>
<dbReference type="PANTHER" id="PTHR11203">
    <property type="entry name" value="CLEAVAGE AND POLYADENYLATION SPECIFICITY FACTOR FAMILY MEMBER"/>
    <property type="match status" value="1"/>
</dbReference>
<dbReference type="OrthoDB" id="10249535at2759"/>
<keyword evidence="9" id="KW-1185">Reference proteome</keyword>
<proteinExistence type="predicted"/>
<gene>
    <name evidence="8" type="ORF">PROFUN_13571</name>
</gene>
<evidence type="ECO:0000259" key="7">
    <source>
        <dbReference type="SMART" id="SM01098"/>
    </source>
</evidence>
<comment type="subcellular location">
    <subcellularLocation>
        <location evidence="1">Nucleus</location>
    </subcellularLocation>
</comment>
<keyword evidence="5" id="KW-0539">Nucleus</keyword>
<dbReference type="PANTHER" id="PTHR11203:SF11">
    <property type="entry name" value="CLEAVAGE AND POLYADENYLATION SPECIFICITY FACTOR SUBUNIT 3"/>
    <property type="match status" value="1"/>
</dbReference>
<reference evidence="8 9" key="1">
    <citation type="journal article" date="2018" name="Genome Biol. Evol.">
        <title>Multiple Roots of Fruiting Body Formation in Amoebozoa.</title>
        <authorList>
            <person name="Hillmann F."/>
            <person name="Forbes G."/>
            <person name="Novohradska S."/>
            <person name="Ferling I."/>
            <person name="Riege K."/>
            <person name="Groth M."/>
            <person name="Westermann M."/>
            <person name="Marz M."/>
            <person name="Spaller T."/>
            <person name="Winckler T."/>
            <person name="Schaap P."/>
            <person name="Glockner G."/>
        </authorList>
    </citation>
    <scope>NUCLEOTIDE SEQUENCE [LARGE SCALE GENOMIC DNA]</scope>
    <source>
        <strain evidence="8 9">Jena</strain>
    </source>
</reference>
<evidence type="ECO:0000259" key="6">
    <source>
        <dbReference type="SMART" id="SM01027"/>
    </source>
</evidence>
<dbReference type="SUPFAM" id="SSF56281">
    <property type="entry name" value="Metallo-hydrolase/oxidoreductase"/>
    <property type="match status" value="1"/>
</dbReference>
<dbReference type="GO" id="GO:0006398">
    <property type="term" value="P:mRNA 3'-end processing by stem-loop binding and cleavage"/>
    <property type="evidence" value="ECO:0007669"/>
    <property type="project" value="TreeGrafter"/>
</dbReference>
<evidence type="ECO:0000256" key="2">
    <source>
        <dbReference type="ARBA" id="ARBA00022664"/>
    </source>
</evidence>
<evidence type="ECO:0000313" key="9">
    <source>
        <dbReference type="Proteomes" id="UP000241769"/>
    </source>
</evidence>
<dbReference type="SMART" id="SM01098">
    <property type="entry name" value="CPSF73-100_C"/>
    <property type="match status" value="1"/>
</dbReference>
<dbReference type="Gene3D" id="3.40.50.10890">
    <property type="match status" value="1"/>
</dbReference>
<dbReference type="GO" id="GO:0003723">
    <property type="term" value="F:RNA binding"/>
    <property type="evidence" value="ECO:0007669"/>
    <property type="project" value="TreeGrafter"/>
</dbReference>
<comment type="caution">
    <text evidence="8">The sequence shown here is derived from an EMBL/GenBank/DDBJ whole genome shotgun (WGS) entry which is preliminary data.</text>
</comment>
<dbReference type="Proteomes" id="UP000241769">
    <property type="component" value="Unassembled WGS sequence"/>
</dbReference>
<dbReference type="InterPro" id="IPR022712">
    <property type="entry name" value="Beta_Casp"/>
</dbReference>
<dbReference type="AlphaFoldDB" id="A0A2P6N3H4"/>
<accession>A0A2P6N3H4</accession>